<dbReference type="InterPro" id="IPR047273">
    <property type="entry name" value="VRTN_OTU_dom"/>
</dbReference>
<comment type="caution">
    <text evidence="2">The sequence shown here is derived from an EMBL/GenBank/DDBJ whole genome shotgun (WGS) entry which is preliminary data.</text>
</comment>
<dbReference type="Proteomes" id="UP001283361">
    <property type="component" value="Unassembled WGS sequence"/>
</dbReference>
<name>A0AAE1CWT8_9GAST</name>
<dbReference type="CDD" id="cd22791">
    <property type="entry name" value="OTU_VRTN"/>
    <property type="match status" value="1"/>
</dbReference>
<feature type="region of interest" description="Disordered" evidence="1">
    <location>
        <begin position="295"/>
        <end position="357"/>
    </location>
</feature>
<sequence length="678" mass="75820">MNVINCHVSKSLQAESVDELVNLTLCSRFKRQCIDRSCPNCGVKPFTDKVKSDIGLRDASLSQVVKWSRWKRTGLMNKDLVFRDSPLDEVLDMLESGVLHLAKHVKVAEWLRHQYQELRDNWPPGHATCTVDFAEIENYLCKFQNEIQSAHWSYRQAAFYPPYKTFFGAGHGKSLCDSSGGVVKNAASRAVVSGEKVIQSAQNMFDFCSEKMILSSDCPDHICSERTFQLLTTEDIAREPHETLEAVKGTQSIHSLFFDGDKTMARDMSCFCNTCLLGESGDCHNRDFVGDWKVVSGPTSSRKRKRPRNRQLAISKSQSISPPRKVPCASEIGAKTKQSRKRELATPDCQSNPCSSPSQLTTWAAEIGAKANQSRKRELATPDCQSNSCSSPSQLTTWAAEIGAKTKQSRKRELATPDCQSNSCSSPSQLTTCIKVPWVAEGLGNLVPVRSVSSFSSVSRLSYFSSFQARLVQCDSFRELKSVVEAETSNLLKFCLPVVEPRRLVDVVLTIADGHCVARALSLACFGDQEHHVEVRCRLVVELVLNSLDYLCLESKDLHLIHIFSDSYQPDLTETFQAEVLKVTSQGVYMGMWQLMAAANVFGCQFFSVYPEKAADIYKKFFTRTLNPRLSRSDHTVVLFWSATEKHDAQMPEHSWTANHVVPLLGLTQFVTVADVEN</sequence>
<accession>A0AAE1CWT8</accession>
<dbReference type="AlphaFoldDB" id="A0AAE1CWT8"/>
<feature type="compositionally biased region" description="Polar residues" evidence="1">
    <location>
        <begin position="312"/>
        <end position="321"/>
    </location>
</feature>
<dbReference type="EMBL" id="JAWDGP010006415">
    <property type="protein sequence ID" value="KAK3741523.1"/>
    <property type="molecule type" value="Genomic_DNA"/>
</dbReference>
<gene>
    <name evidence="2" type="ORF">RRG08_045519</name>
</gene>
<evidence type="ECO:0000313" key="3">
    <source>
        <dbReference type="Proteomes" id="UP001283361"/>
    </source>
</evidence>
<dbReference type="PANTHER" id="PTHR46601">
    <property type="entry name" value="ULP_PROTEASE DOMAIN-CONTAINING PROTEIN"/>
    <property type="match status" value="1"/>
</dbReference>
<evidence type="ECO:0000313" key="2">
    <source>
        <dbReference type="EMBL" id="KAK3741523.1"/>
    </source>
</evidence>
<protein>
    <recommendedName>
        <fullName evidence="4">Vertnin</fullName>
    </recommendedName>
</protein>
<evidence type="ECO:0000256" key="1">
    <source>
        <dbReference type="SAM" id="MobiDB-lite"/>
    </source>
</evidence>
<dbReference type="Gene3D" id="3.90.70.80">
    <property type="match status" value="1"/>
</dbReference>
<dbReference type="PANTHER" id="PTHR46601:SF1">
    <property type="entry name" value="ADF-H DOMAIN-CONTAINING PROTEIN"/>
    <property type="match status" value="1"/>
</dbReference>
<evidence type="ECO:0008006" key="4">
    <source>
        <dbReference type="Google" id="ProtNLM"/>
    </source>
</evidence>
<feature type="compositionally biased region" description="Polar residues" evidence="1">
    <location>
        <begin position="348"/>
        <end position="357"/>
    </location>
</feature>
<keyword evidence="3" id="KW-1185">Reference proteome</keyword>
<reference evidence="2" key="1">
    <citation type="journal article" date="2023" name="G3 (Bethesda)">
        <title>A reference genome for the long-term kleptoplast-retaining sea slug Elysia crispata morphotype clarki.</title>
        <authorList>
            <person name="Eastman K.E."/>
            <person name="Pendleton A.L."/>
            <person name="Shaikh M.A."/>
            <person name="Suttiyut T."/>
            <person name="Ogas R."/>
            <person name="Tomko P."/>
            <person name="Gavelis G."/>
            <person name="Widhalm J.R."/>
            <person name="Wisecaver J.H."/>
        </authorList>
    </citation>
    <scope>NUCLEOTIDE SEQUENCE</scope>
    <source>
        <strain evidence="2">ECLA1</strain>
    </source>
</reference>
<proteinExistence type="predicted"/>
<organism evidence="2 3">
    <name type="scientific">Elysia crispata</name>
    <name type="common">lettuce slug</name>
    <dbReference type="NCBI Taxonomy" id="231223"/>
    <lineage>
        <taxon>Eukaryota</taxon>
        <taxon>Metazoa</taxon>
        <taxon>Spiralia</taxon>
        <taxon>Lophotrochozoa</taxon>
        <taxon>Mollusca</taxon>
        <taxon>Gastropoda</taxon>
        <taxon>Heterobranchia</taxon>
        <taxon>Euthyneura</taxon>
        <taxon>Panpulmonata</taxon>
        <taxon>Sacoglossa</taxon>
        <taxon>Placobranchoidea</taxon>
        <taxon>Plakobranchidae</taxon>
        <taxon>Elysia</taxon>
    </lineage>
</organism>